<feature type="domain" description="Heterokaryon incompatibility" evidence="1">
    <location>
        <begin position="22"/>
        <end position="109"/>
    </location>
</feature>
<dbReference type="Proteomes" id="UP000054321">
    <property type="component" value="Unassembled WGS sequence"/>
</dbReference>
<accession>A0A0C3I3D7</accession>
<reference evidence="2 3" key="1">
    <citation type="submission" date="2014-04" db="EMBL/GenBank/DDBJ databases">
        <authorList>
            <consortium name="DOE Joint Genome Institute"/>
            <person name="Kuo A."/>
            <person name="Martino E."/>
            <person name="Perotto S."/>
            <person name="Kohler A."/>
            <person name="Nagy L.G."/>
            <person name="Floudas D."/>
            <person name="Copeland A."/>
            <person name="Barry K.W."/>
            <person name="Cichocki N."/>
            <person name="Veneault-Fourrey C."/>
            <person name="LaButti K."/>
            <person name="Lindquist E.A."/>
            <person name="Lipzen A."/>
            <person name="Lundell T."/>
            <person name="Morin E."/>
            <person name="Murat C."/>
            <person name="Sun H."/>
            <person name="Tunlid A."/>
            <person name="Henrissat B."/>
            <person name="Grigoriev I.V."/>
            <person name="Hibbett D.S."/>
            <person name="Martin F."/>
            <person name="Nordberg H.P."/>
            <person name="Cantor M.N."/>
            <person name="Hua S.X."/>
        </authorList>
    </citation>
    <scope>NUCLEOTIDE SEQUENCE [LARGE SCALE GENOMIC DNA]</scope>
    <source>
        <strain evidence="2 3">Zn</strain>
    </source>
</reference>
<dbReference type="InParanoid" id="A0A0C3I3D7"/>
<dbReference type="PANTHER" id="PTHR10622:SF10">
    <property type="entry name" value="HET DOMAIN-CONTAINING PROTEIN"/>
    <property type="match status" value="1"/>
</dbReference>
<dbReference type="PANTHER" id="PTHR10622">
    <property type="entry name" value="HET DOMAIN-CONTAINING PROTEIN"/>
    <property type="match status" value="1"/>
</dbReference>
<protein>
    <recommendedName>
        <fullName evidence="1">Heterokaryon incompatibility domain-containing protein</fullName>
    </recommendedName>
</protein>
<name>A0A0C3I3D7_OIDMZ</name>
<dbReference type="STRING" id="913774.A0A0C3I3D7"/>
<reference evidence="3" key="2">
    <citation type="submission" date="2015-01" db="EMBL/GenBank/DDBJ databases">
        <title>Evolutionary Origins and Diversification of the Mycorrhizal Mutualists.</title>
        <authorList>
            <consortium name="DOE Joint Genome Institute"/>
            <consortium name="Mycorrhizal Genomics Consortium"/>
            <person name="Kohler A."/>
            <person name="Kuo A."/>
            <person name="Nagy L.G."/>
            <person name="Floudas D."/>
            <person name="Copeland A."/>
            <person name="Barry K.W."/>
            <person name="Cichocki N."/>
            <person name="Veneault-Fourrey C."/>
            <person name="LaButti K."/>
            <person name="Lindquist E.A."/>
            <person name="Lipzen A."/>
            <person name="Lundell T."/>
            <person name="Morin E."/>
            <person name="Murat C."/>
            <person name="Riley R."/>
            <person name="Ohm R."/>
            <person name="Sun H."/>
            <person name="Tunlid A."/>
            <person name="Henrissat B."/>
            <person name="Grigoriev I.V."/>
            <person name="Hibbett D.S."/>
            <person name="Martin F."/>
        </authorList>
    </citation>
    <scope>NUCLEOTIDE SEQUENCE [LARGE SCALE GENOMIC DNA]</scope>
    <source>
        <strain evidence="3">Zn</strain>
    </source>
</reference>
<dbReference type="Pfam" id="PF06985">
    <property type="entry name" value="HET"/>
    <property type="match status" value="1"/>
</dbReference>
<dbReference type="EMBL" id="KN832870">
    <property type="protein sequence ID" value="KIN08902.1"/>
    <property type="molecule type" value="Genomic_DNA"/>
</dbReference>
<evidence type="ECO:0000313" key="2">
    <source>
        <dbReference type="EMBL" id="KIN08902.1"/>
    </source>
</evidence>
<dbReference type="OrthoDB" id="20872at2759"/>
<proteinExistence type="predicted"/>
<evidence type="ECO:0000313" key="3">
    <source>
        <dbReference type="Proteomes" id="UP000054321"/>
    </source>
</evidence>
<dbReference type="AlphaFoldDB" id="A0A0C3I3D7"/>
<gene>
    <name evidence="2" type="ORF">OIDMADRAFT_188600</name>
</gene>
<evidence type="ECO:0000259" key="1">
    <source>
        <dbReference type="Pfam" id="PF06985"/>
    </source>
</evidence>
<dbReference type="HOGENOM" id="CLU_000288_138_0_1"/>
<dbReference type="InterPro" id="IPR010730">
    <property type="entry name" value="HET"/>
</dbReference>
<organism evidence="2 3">
    <name type="scientific">Oidiodendron maius (strain Zn)</name>
    <dbReference type="NCBI Taxonomy" id="913774"/>
    <lineage>
        <taxon>Eukaryota</taxon>
        <taxon>Fungi</taxon>
        <taxon>Dikarya</taxon>
        <taxon>Ascomycota</taxon>
        <taxon>Pezizomycotina</taxon>
        <taxon>Leotiomycetes</taxon>
        <taxon>Leotiomycetes incertae sedis</taxon>
        <taxon>Myxotrichaceae</taxon>
        <taxon>Oidiodendron</taxon>
    </lineage>
</organism>
<keyword evidence="3" id="KW-1185">Reference proteome</keyword>
<sequence>MRLLNTTISKLKEFEGNKIPLYAILSYTWGDNEATFQDIEGADAEKKEDKKGYEKIRMACSIAAADGFHYIWIDTCCINKTSSAELSEAINSMYRWYQEAGVCYIYLADISLSVADREFERSRWFTRGWTLQELIAPSTVIFLDQEWQQIGTKSGWQSKILEITGIPATILLEGNLECASTAQKMSWASKRETTRVEDCAYCLMGIFGINMPMLYGEGENAFLRLQEEIMKVSDDYSIFI</sequence>